<feature type="chain" id="PRO_5013001883" evidence="1">
    <location>
        <begin position="29"/>
        <end position="655"/>
    </location>
</feature>
<dbReference type="PANTHER" id="PTHR37841:SF1">
    <property type="entry name" value="DUF3298 DOMAIN-CONTAINING PROTEIN"/>
    <property type="match status" value="1"/>
</dbReference>
<evidence type="ECO:0000313" key="3">
    <source>
        <dbReference type="Proteomes" id="UP000190166"/>
    </source>
</evidence>
<dbReference type="AlphaFoldDB" id="A0A1T5P9P6"/>
<dbReference type="Proteomes" id="UP000190166">
    <property type="component" value="Unassembled WGS sequence"/>
</dbReference>
<dbReference type="Pfam" id="PF14903">
    <property type="entry name" value="WG_beta_rep"/>
    <property type="match status" value="2"/>
</dbReference>
<dbReference type="PANTHER" id="PTHR37841">
    <property type="entry name" value="GLR2918 PROTEIN"/>
    <property type="match status" value="1"/>
</dbReference>
<name>A0A1T5P9P6_9BACT</name>
<evidence type="ECO:0000256" key="1">
    <source>
        <dbReference type="SAM" id="SignalP"/>
    </source>
</evidence>
<dbReference type="STRING" id="393003.SAMN05660461_4846"/>
<organism evidence="2 3">
    <name type="scientific">Chitinophaga ginsengisegetis</name>
    <dbReference type="NCBI Taxonomy" id="393003"/>
    <lineage>
        <taxon>Bacteria</taxon>
        <taxon>Pseudomonadati</taxon>
        <taxon>Bacteroidota</taxon>
        <taxon>Chitinophagia</taxon>
        <taxon>Chitinophagales</taxon>
        <taxon>Chitinophagaceae</taxon>
        <taxon>Chitinophaga</taxon>
    </lineage>
</organism>
<feature type="signal peptide" evidence="1">
    <location>
        <begin position="1"/>
        <end position="28"/>
    </location>
</feature>
<proteinExistence type="predicted"/>
<accession>A0A1T5P9P6</accession>
<sequence length="655" mass="72709">MRIRGITGRHIRFLLAGSFLLAAHTLSAQQGSVFHGGFARMEEAEKSWYIDPTGKRVFDQIIALYHPVTITPADEGGHSLIVTNEQETMFLVSSNGKTGIVTANGKWLLPPEYDTIELKWKTYLVLHQQGKMTYADTYGKLLLPLQFEDAGILDDEHFDVKTGDKWGIYSTPEKRLLIPAIYESFDYCGGCGRKGDYLFAQKNGKWGVIDFDNNILMPFEYEHEHAFMRSDNWVQCLKKQGREVTINLKTKKEYAAPEYTGMTVIGNSLLKVQKNGKYGLISEDGATVADFIYDDITDVYDETASGPYLRITQNGKTGILREDGKVIIAPSYEGDIVASGEYFIIPVDGNYNLTDTTGKKLLAKDYNEITTLDKYFPVPLFKLKQKALYGFYNPANRKVVEPAFFDIDRTTVTAPGMDLLEVSYQEMYGLYNAAGEQVLPVVYKQVDGLVPGLVAVKKETGAGVYDIRKKKMLIPATYHSISVSAEDTSLLFASQNTPEGGYKDLFFNHNGVKVPAPKAPPVIPEKKSQLLKKETANGAYPLYGYTSSAGKVIVPPVYDRLLVEKNGQGFLAQKAGKFTVLDKAGQPVNKQVFDDVMLEEIPGYGATEVQYGFPLLCRTGDTYQYLTATGSFLPVKVTGIVAFSPYGIYGIPGLQ</sequence>
<dbReference type="InterPro" id="IPR032774">
    <property type="entry name" value="WG_beta_rep"/>
</dbReference>
<dbReference type="RefSeq" id="WP_079472117.1">
    <property type="nucleotide sequence ID" value="NZ_FUZZ01000004.1"/>
</dbReference>
<evidence type="ECO:0000313" key="2">
    <source>
        <dbReference type="EMBL" id="SKD08969.1"/>
    </source>
</evidence>
<protein>
    <submittedName>
        <fullName evidence="2">WG containing repeat-containing protein</fullName>
    </submittedName>
</protein>
<dbReference type="EMBL" id="FUZZ01000004">
    <property type="protein sequence ID" value="SKD08969.1"/>
    <property type="molecule type" value="Genomic_DNA"/>
</dbReference>
<gene>
    <name evidence="2" type="ORF">SAMN05660461_4846</name>
</gene>
<reference evidence="2 3" key="1">
    <citation type="submission" date="2017-02" db="EMBL/GenBank/DDBJ databases">
        <authorList>
            <person name="Peterson S.W."/>
        </authorList>
    </citation>
    <scope>NUCLEOTIDE SEQUENCE [LARGE SCALE GENOMIC DNA]</scope>
    <source>
        <strain evidence="2 3">DSM 18108</strain>
    </source>
</reference>
<keyword evidence="3" id="KW-1185">Reference proteome</keyword>
<keyword evidence="1" id="KW-0732">Signal</keyword>